<gene>
    <name evidence="10" type="ORF">QTO34_005111</name>
</gene>
<evidence type="ECO:0000256" key="5">
    <source>
        <dbReference type="ARBA" id="ARBA00022840"/>
    </source>
</evidence>
<dbReference type="InterPro" id="IPR027417">
    <property type="entry name" value="P-loop_NTPase"/>
</dbReference>
<dbReference type="GO" id="GO:0042802">
    <property type="term" value="F:identical protein binding"/>
    <property type="evidence" value="ECO:0007669"/>
    <property type="project" value="UniProtKB-ARBA"/>
</dbReference>
<keyword evidence="4" id="KW-0547">Nucleotide-binding</keyword>
<comment type="similarity">
    <text evidence="2">Belongs to the ClpA/ClpB family. Torsin subfamily.</text>
</comment>
<feature type="chain" id="PRO_5041364995" description="Torsin family 2 member A" evidence="8">
    <location>
        <begin position="31"/>
        <end position="305"/>
    </location>
</feature>
<feature type="domain" description="Torsin-1A C-terminal" evidence="9">
    <location>
        <begin position="250"/>
        <end position="304"/>
    </location>
</feature>
<dbReference type="Pfam" id="PF06309">
    <property type="entry name" value="Torsin"/>
    <property type="match status" value="1"/>
</dbReference>
<evidence type="ECO:0000256" key="6">
    <source>
        <dbReference type="ARBA" id="ARBA00023180"/>
    </source>
</evidence>
<name>A0AA40LHT9_CNENI</name>
<dbReference type="Proteomes" id="UP001177744">
    <property type="component" value="Unassembled WGS sequence"/>
</dbReference>
<dbReference type="GO" id="GO:0005788">
    <property type="term" value="C:endoplasmic reticulum lumen"/>
    <property type="evidence" value="ECO:0007669"/>
    <property type="project" value="UniProtKB-SubCell"/>
</dbReference>
<comment type="caution">
    <text evidence="10">The sequence shown here is derived from an EMBL/GenBank/DDBJ whole genome shotgun (WGS) entry which is preliminary data.</text>
</comment>
<evidence type="ECO:0000256" key="4">
    <source>
        <dbReference type="ARBA" id="ARBA00022741"/>
    </source>
</evidence>
<evidence type="ECO:0000256" key="8">
    <source>
        <dbReference type="SAM" id="SignalP"/>
    </source>
</evidence>
<keyword evidence="5" id="KW-0067">ATP-binding</keyword>
<evidence type="ECO:0000256" key="1">
    <source>
        <dbReference type="ARBA" id="ARBA00004319"/>
    </source>
</evidence>
<protein>
    <recommendedName>
        <fullName evidence="7">Torsin family 2 member A</fullName>
    </recommendedName>
</protein>
<organism evidence="10 11">
    <name type="scientific">Cnephaeus nilssonii</name>
    <name type="common">Northern bat</name>
    <name type="synonym">Eptesicus nilssonii</name>
    <dbReference type="NCBI Taxonomy" id="3371016"/>
    <lineage>
        <taxon>Eukaryota</taxon>
        <taxon>Metazoa</taxon>
        <taxon>Chordata</taxon>
        <taxon>Craniata</taxon>
        <taxon>Vertebrata</taxon>
        <taxon>Euteleostomi</taxon>
        <taxon>Mammalia</taxon>
        <taxon>Eutheria</taxon>
        <taxon>Laurasiatheria</taxon>
        <taxon>Chiroptera</taxon>
        <taxon>Yangochiroptera</taxon>
        <taxon>Vespertilionidae</taxon>
        <taxon>Cnephaeus</taxon>
    </lineage>
</organism>
<reference evidence="10" key="1">
    <citation type="submission" date="2023-06" db="EMBL/GenBank/DDBJ databases">
        <title>Reference genome for the Northern bat (Eptesicus nilssonii), a most northern bat species.</title>
        <authorList>
            <person name="Laine V.N."/>
            <person name="Pulliainen A.T."/>
            <person name="Lilley T.M."/>
        </authorList>
    </citation>
    <scope>NUCLEOTIDE SEQUENCE</scope>
    <source>
        <strain evidence="10">BLF_Eptnil</strain>
        <tissue evidence="10">Kidney</tissue>
    </source>
</reference>
<dbReference type="EMBL" id="JAULJE010000015">
    <property type="protein sequence ID" value="KAK1334111.1"/>
    <property type="molecule type" value="Genomic_DNA"/>
</dbReference>
<proteinExistence type="inferred from homology"/>
<sequence>MAAGSRGRRPWGSRLLGLLGLVSVSVAAAAWDLTSLRCSFGTFCECDFQPDFQGLECDLAQHLAGQHLAKALVVKALKAFVQDPAPPSRWSSPCTAGQALASPISLLAHYLFRGGLRSPYVHHFSPVIHFPHPSHLERYKKDLKSWIQGNLTVCGRSLFLFDEMDKLTPGLMEVLQPFLGSSWVVYGTNYRKAIFIFISRRDREEISLQELEPVISQAVLDNPHHGFWRSGIMEEHLLDALMPFLPLQRHHVRHCVLNELAQLGLEPRDEVIQAVLDSTTFFPEDEQLFSSNGCKTVASRIAFFL</sequence>
<evidence type="ECO:0000256" key="2">
    <source>
        <dbReference type="ARBA" id="ARBA00006235"/>
    </source>
</evidence>
<feature type="signal peptide" evidence="8">
    <location>
        <begin position="1"/>
        <end position="30"/>
    </location>
</feature>
<keyword evidence="6" id="KW-0325">Glycoprotein</keyword>
<dbReference type="Pfam" id="PF21376">
    <property type="entry name" value="TOR1A_C"/>
    <property type="match status" value="1"/>
</dbReference>
<dbReference type="InterPro" id="IPR049337">
    <property type="entry name" value="TOR1A_C"/>
</dbReference>
<dbReference type="GO" id="GO:0005635">
    <property type="term" value="C:nuclear envelope"/>
    <property type="evidence" value="ECO:0007669"/>
    <property type="project" value="TreeGrafter"/>
</dbReference>
<dbReference type="GO" id="GO:0005524">
    <property type="term" value="F:ATP binding"/>
    <property type="evidence" value="ECO:0007669"/>
    <property type="project" value="UniProtKB-KW"/>
</dbReference>
<evidence type="ECO:0000256" key="7">
    <source>
        <dbReference type="ARBA" id="ARBA00042469"/>
    </source>
</evidence>
<comment type="subcellular location">
    <subcellularLocation>
        <location evidence="1">Endoplasmic reticulum lumen</location>
    </subcellularLocation>
</comment>
<keyword evidence="3 8" id="KW-0732">Signal</keyword>
<dbReference type="SUPFAM" id="SSF52540">
    <property type="entry name" value="P-loop containing nucleoside triphosphate hydrolases"/>
    <property type="match status" value="1"/>
</dbReference>
<keyword evidence="11" id="KW-1185">Reference proteome</keyword>
<dbReference type="PANTHER" id="PTHR10760:SF4">
    <property type="entry name" value="TORSIN-2A"/>
    <property type="match status" value="1"/>
</dbReference>
<evidence type="ECO:0000313" key="11">
    <source>
        <dbReference type="Proteomes" id="UP001177744"/>
    </source>
</evidence>
<evidence type="ECO:0000259" key="9">
    <source>
        <dbReference type="Pfam" id="PF21376"/>
    </source>
</evidence>
<dbReference type="InterPro" id="IPR010448">
    <property type="entry name" value="Torsin"/>
</dbReference>
<evidence type="ECO:0000256" key="3">
    <source>
        <dbReference type="ARBA" id="ARBA00022729"/>
    </source>
</evidence>
<dbReference type="FunFam" id="3.40.50.300:FF:001014">
    <property type="entry name" value="Torsin"/>
    <property type="match status" value="1"/>
</dbReference>
<dbReference type="AlphaFoldDB" id="A0AA40LHT9"/>
<accession>A0AA40LHT9</accession>
<dbReference type="PANTHER" id="PTHR10760">
    <property type="entry name" value="TORSIN"/>
    <property type="match status" value="1"/>
</dbReference>
<evidence type="ECO:0000313" key="10">
    <source>
        <dbReference type="EMBL" id="KAK1334111.1"/>
    </source>
</evidence>
<dbReference type="GO" id="GO:0016887">
    <property type="term" value="F:ATP hydrolysis activity"/>
    <property type="evidence" value="ECO:0007669"/>
    <property type="project" value="InterPro"/>
</dbReference>